<dbReference type="Pfam" id="PF03372">
    <property type="entry name" value="Exo_endo_phos"/>
    <property type="match status" value="1"/>
</dbReference>
<dbReference type="RefSeq" id="WP_102525367.1">
    <property type="nucleotide sequence ID" value="NZ_LT960612.1"/>
</dbReference>
<keyword evidence="12" id="KW-1185">Reference proteome</keyword>
<keyword evidence="11" id="KW-0269">Exonuclease</keyword>
<keyword evidence="5" id="KW-0227">DNA damage</keyword>
<sequence length="291" mass="33170">MRLLLLIILATMSTPLIASPLTFTTWNIEWLSTQPNSKFKASIRSEQDYQLLAHYFEQISPNILAFQEVNDIAALEKIMGDEHYNIIFSERAINPKRQFDGINQFTGFAIDKRLTFKNQTDLDLLPSSTSKLRLATYVIVQTENDKPLHLLSLHLKAGCNGAKKNSHACTIINKQAKNLNAWLNERVSKDESFIIGGDFNHDLSYPNDWLWQVLSKGVSDNIKLVTDTTKANCVVKSKRSRTQTHQYRHLIDHIIVSADLKPRDTMQTVYSKQHVLTGQLSDHCPISARIH</sequence>
<reference evidence="11 12" key="1">
    <citation type="submission" date="2017-10" db="EMBL/GenBank/DDBJ databases">
        <authorList>
            <person name="Banno H."/>
            <person name="Chua N.-H."/>
        </authorList>
    </citation>
    <scope>NUCLEOTIDE SEQUENCE [LARGE SCALE GENOMIC DNA]</scope>
    <source>
        <strain evidence="11">Vibrio tapetis CECT4600</strain>
    </source>
</reference>
<keyword evidence="9" id="KW-0732">Signal</keyword>
<name>A0A2N8ZN51_9VIBR</name>
<dbReference type="GO" id="GO:0004527">
    <property type="term" value="F:exonuclease activity"/>
    <property type="evidence" value="ECO:0007669"/>
    <property type="project" value="UniProtKB-KW"/>
</dbReference>
<dbReference type="GO" id="GO:0006281">
    <property type="term" value="P:DNA repair"/>
    <property type="evidence" value="ECO:0007669"/>
    <property type="project" value="UniProtKB-KW"/>
</dbReference>
<keyword evidence="8" id="KW-0234">DNA repair</keyword>
<evidence type="ECO:0000256" key="8">
    <source>
        <dbReference type="ARBA" id="ARBA00023204"/>
    </source>
</evidence>
<feature type="signal peptide" evidence="9">
    <location>
        <begin position="1"/>
        <end position="18"/>
    </location>
</feature>
<evidence type="ECO:0000259" key="10">
    <source>
        <dbReference type="Pfam" id="PF03372"/>
    </source>
</evidence>
<dbReference type="PANTHER" id="PTHR15822:SF4">
    <property type="entry name" value="TYROSYL-DNA PHOSPHODIESTERASE 2"/>
    <property type="match status" value="1"/>
</dbReference>
<dbReference type="Gene3D" id="3.60.10.10">
    <property type="entry name" value="Endonuclease/exonuclease/phosphatase"/>
    <property type="match status" value="1"/>
</dbReference>
<evidence type="ECO:0000256" key="4">
    <source>
        <dbReference type="ARBA" id="ARBA00022723"/>
    </source>
</evidence>
<dbReference type="SUPFAM" id="SSF56219">
    <property type="entry name" value="DNase I-like"/>
    <property type="match status" value="1"/>
</dbReference>
<protein>
    <submittedName>
        <fullName evidence="11">Putative Endonuclease/exonuclease/phosphatase</fullName>
    </submittedName>
</protein>
<keyword evidence="7" id="KW-0460">Magnesium</keyword>
<dbReference type="Proteomes" id="UP000235828">
    <property type="component" value="Chromosome B"/>
</dbReference>
<accession>A0A2N8ZN51</accession>
<evidence type="ECO:0000313" key="12">
    <source>
        <dbReference type="Proteomes" id="UP000235828"/>
    </source>
</evidence>
<comment type="cofactor">
    <cofactor evidence="2">
        <name>Mg(2+)</name>
        <dbReference type="ChEBI" id="CHEBI:18420"/>
    </cofactor>
</comment>
<evidence type="ECO:0000256" key="1">
    <source>
        <dbReference type="ARBA" id="ARBA00001936"/>
    </source>
</evidence>
<dbReference type="EMBL" id="LT960612">
    <property type="protein sequence ID" value="SON53350.1"/>
    <property type="molecule type" value="Genomic_DNA"/>
</dbReference>
<evidence type="ECO:0000256" key="7">
    <source>
        <dbReference type="ARBA" id="ARBA00022842"/>
    </source>
</evidence>
<organism evidence="11 12">
    <name type="scientific">Vibrio tapetis subsp. tapetis</name>
    <dbReference type="NCBI Taxonomy" id="1671868"/>
    <lineage>
        <taxon>Bacteria</taxon>
        <taxon>Pseudomonadati</taxon>
        <taxon>Pseudomonadota</taxon>
        <taxon>Gammaproteobacteria</taxon>
        <taxon>Vibrionales</taxon>
        <taxon>Vibrionaceae</taxon>
        <taxon>Vibrio</taxon>
    </lineage>
</organism>
<evidence type="ECO:0000256" key="5">
    <source>
        <dbReference type="ARBA" id="ARBA00022763"/>
    </source>
</evidence>
<dbReference type="GO" id="GO:0004519">
    <property type="term" value="F:endonuclease activity"/>
    <property type="evidence" value="ECO:0007669"/>
    <property type="project" value="UniProtKB-KW"/>
</dbReference>
<evidence type="ECO:0000313" key="11">
    <source>
        <dbReference type="EMBL" id="SON53350.1"/>
    </source>
</evidence>
<dbReference type="InterPro" id="IPR036691">
    <property type="entry name" value="Endo/exonu/phosph_ase_sf"/>
</dbReference>
<proteinExistence type="predicted"/>
<keyword evidence="6" id="KW-0378">Hydrolase</keyword>
<dbReference type="InterPro" id="IPR005135">
    <property type="entry name" value="Endo/exonuclease/phosphatase"/>
</dbReference>
<keyword evidence="3" id="KW-0540">Nuclease</keyword>
<keyword evidence="4" id="KW-0479">Metal-binding</keyword>
<dbReference type="KEGG" id="vta:B1739"/>
<evidence type="ECO:0000256" key="2">
    <source>
        <dbReference type="ARBA" id="ARBA00001946"/>
    </source>
</evidence>
<evidence type="ECO:0000256" key="6">
    <source>
        <dbReference type="ARBA" id="ARBA00022801"/>
    </source>
</evidence>
<dbReference type="GO" id="GO:0046872">
    <property type="term" value="F:metal ion binding"/>
    <property type="evidence" value="ECO:0007669"/>
    <property type="project" value="UniProtKB-KW"/>
</dbReference>
<feature type="chain" id="PRO_5014983693" evidence="9">
    <location>
        <begin position="19"/>
        <end position="291"/>
    </location>
</feature>
<keyword evidence="11" id="KW-0255">Endonuclease</keyword>
<comment type="cofactor">
    <cofactor evidence="1">
        <name>Mn(2+)</name>
        <dbReference type="ChEBI" id="CHEBI:29035"/>
    </cofactor>
</comment>
<dbReference type="AlphaFoldDB" id="A0A2N8ZN51"/>
<dbReference type="OrthoDB" id="395856at2"/>
<dbReference type="PANTHER" id="PTHR15822">
    <property type="entry name" value="TRAF AND TNF RECEPTOR-ASSOCIATED PROTEIN"/>
    <property type="match status" value="1"/>
</dbReference>
<gene>
    <name evidence="11" type="ORF">VTAP4600_B1739</name>
</gene>
<evidence type="ECO:0000256" key="9">
    <source>
        <dbReference type="SAM" id="SignalP"/>
    </source>
</evidence>
<feature type="domain" description="Endonuclease/exonuclease/phosphatase" evidence="10">
    <location>
        <begin position="25"/>
        <end position="283"/>
    </location>
</feature>
<dbReference type="InterPro" id="IPR051547">
    <property type="entry name" value="TDP2-like"/>
</dbReference>
<evidence type="ECO:0000256" key="3">
    <source>
        <dbReference type="ARBA" id="ARBA00022722"/>
    </source>
</evidence>